<evidence type="ECO:0000313" key="1">
    <source>
        <dbReference type="EMBL" id="AAF22853.1"/>
    </source>
</evidence>
<keyword evidence="1" id="KW-0614">Plasmid</keyword>
<protein>
    <submittedName>
        <fullName evidence="1">Uncharacterized protein</fullName>
    </submittedName>
</protein>
<accession>Q9RHE4</accession>
<name>Q9RHE4_PEDPE</name>
<organism evidence="1">
    <name type="scientific">Pediococcus pentosaceus</name>
    <dbReference type="NCBI Taxonomy" id="1255"/>
    <lineage>
        <taxon>Bacteria</taxon>
        <taxon>Bacillati</taxon>
        <taxon>Bacillota</taxon>
        <taxon>Bacilli</taxon>
        <taxon>Lactobacillales</taxon>
        <taxon>Lactobacillaceae</taxon>
        <taxon>Pediococcus</taxon>
    </lineage>
</organism>
<geneLocation type="plasmid" evidence="1">
    <name>pMD136</name>
</geneLocation>
<proteinExistence type="predicted"/>
<dbReference type="EMBL" id="AF033858">
    <property type="protein sequence ID" value="AAF22853.1"/>
    <property type="molecule type" value="Genomic_DNA"/>
</dbReference>
<reference evidence="1" key="1">
    <citation type="journal article" date="2000" name="Plasmid">
        <title>Nucleotide sequence and analysis of plasmid pMD136 from Pediococcus pentosaceus FBB61 (ATCC43200) involved in pediocin A production.</title>
        <authorList>
            <person name="Giacomini A."/>
            <person name="Squartini A."/>
            <person name="Nuti M.P."/>
        </authorList>
    </citation>
    <scope>NUCLEOTIDE SEQUENCE</scope>
    <source>
        <strain evidence="1">ATCC 43200</strain>
        <plasmid evidence="1">pMD136</plasmid>
    </source>
</reference>
<sequence>MVSTDLSFLFANKTAETLGTSGTAIPAARQENNKTSVKCETLALFGQNSP</sequence>
<dbReference type="AlphaFoldDB" id="Q9RHE4"/>